<evidence type="ECO:0000256" key="6">
    <source>
        <dbReference type="ARBA" id="ARBA00023136"/>
    </source>
</evidence>
<dbReference type="STRING" id="309798.COPRO5265_0927"/>
<keyword evidence="5 7" id="KW-1133">Transmembrane helix</keyword>
<dbReference type="Proteomes" id="UP000001732">
    <property type="component" value="Chromosome"/>
</dbReference>
<dbReference type="PANTHER" id="PTHR33932:SF4">
    <property type="entry name" value="NA(+)_H(+) ANTIPORTER SUBUNIT B"/>
    <property type="match status" value="1"/>
</dbReference>
<evidence type="ECO:0000313" key="9">
    <source>
        <dbReference type="EMBL" id="ACI17933.1"/>
    </source>
</evidence>
<dbReference type="KEGG" id="cpo:COPRO5265_0927"/>
<accession>B5Y909</accession>
<sequence>MTMVPKVIVKFISPIVMTLGAYVVLHGHLSPGGGFQGGVILGGVAALVFLVFGADVVLHRFNLEKYTLMEALGGIGFAGAAIIGLWKTGFFMGDFLGVGITGKILSAGVVALMNFFVGVKVFGGIVEVIGAMAETKEGEF</sequence>
<comment type="similarity">
    <text evidence="2">Belongs to the CPA3 antiporters (TC 2.A.63) subunit B family.</text>
</comment>
<evidence type="ECO:0000256" key="4">
    <source>
        <dbReference type="ARBA" id="ARBA00022692"/>
    </source>
</evidence>
<reference evidence="9 10" key="2">
    <citation type="journal article" date="2014" name="Genome Announc.">
        <title>Complete Genome Sequence of Coprothermobacter proteolyticus DSM 5265.</title>
        <authorList>
            <person name="Alexiev A."/>
            <person name="Coil D.A."/>
            <person name="Badger J.H."/>
            <person name="Enticknap J."/>
            <person name="Ward N."/>
            <person name="Robb F.T."/>
            <person name="Eisen J.A."/>
        </authorList>
    </citation>
    <scope>NUCLEOTIDE SEQUENCE [LARGE SCALE GENOMIC DNA]</scope>
    <source>
        <strain evidence="10">ATCC 35245 / DSM 5265 / OCM 4 / BT</strain>
    </source>
</reference>
<keyword evidence="4 7" id="KW-0812">Transmembrane</keyword>
<protein>
    <submittedName>
        <fullName evidence="9">Membrane bound hydrogenase, MbhF subunit</fullName>
    </submittedName>
</protein>
<dbReference type="eggNOG" id="COG2111">
    <property type="taxonomic scope" value="Bacteria"/>
</dbReference>
<keyword evidence="3" id="KW-1003">Cell membrane</keyword>
<gene>
    <name evidence="9" type="ordered locus">COPRO5265_0927</name>
</gene>
<feature type="transmembrane region" description="Helical" evidence="7">
    <location>
        <begin position="104"/>
        <end position="126"/>
    </location>
</feature>
<dbReference type="Pfam" id="PF04039">
    <property type="entry name" value="MnhB"/>
    <property type="match status" value="1"/>
</dbReference>
<dbReference type="HOGENOM" id="CLU_101659_3_2_9"/>
<proteinExistence type="inferred from homology"/>
<evidence type="ECO:0000259" key="8">
    <source>
        <dbReference type="Pfam" id="PF04039"/>
    </source>
</evidence>
<evidence type="ECO:0000256" key="7">
    <source>
        <dbReference type="SAM" id="Phobius"/>
    </source>
</evidence>
<dbReference type="NCBIfam" id="NF006248">
    <property type="entry name" value="PRK08386.1"/>
    <property type="match status" value="1"/>
</dbReference>
<feature type="transmembrane region" description="Helical" evidence="7">
    <location>
        <begin position="37"/>
        <end position="59"/>
    </location>
</feature>
<dbReference type="OrthoDB" id="9798859at2"/>
<evidence type="ECO:0000313" key="10">
    <source>
        <dbReference type="Proteomes" id="UP000001732"/>
    </source>
</evidence>
<dbReference type="PANTHER" id="PTHR33932">
    <property type="entry name" value="NA(+)/H(+) ANTIPORTER SUBUNIT B"/>
    <property type="match status" value="1"/>
</dbReference>
<evidence type="ECO:0000256" key="5">
    <source>
        <dbReference type="ARBA" id="ARBA00022989"/>
    </source>
</evidence>
<dbReference type="AlphaFoldDB" id="B5Y909"/>
<dbReference type="RefSeq" id="WP_012544584.1">
    <property type="nucleotide sequence ID" value="NC_011295.1"/>
</dbReference>
<evidence type="ECO:0000256" key="3">
    <source>
        <dbReference type="ARBA" id="ARBA00022475"/>
    </source>
</evidence>
<evidence type="ECO:0000256" key="1">
    <source>
        <dbReference type="ARBA" id="ARBA00004651"/>
    </source>
</evidence>
<feature type="domain" description="Na+/H+ antiporter MnhB subunit-related protein" evidence="8">
    <location>
        <begin position="5"/>
        <end position="126"/>
    </location>
</feature>
<keyword evidence="10" id="KW-1185">Reference proteome</keyword>
<dbReference type="GO" id="GO:0005886">
    <property type="term" value="C:plasma membrane"/>
    <property type="evidence" value="ECO:0007669"/>
    <property type="project" value="UniProtKB-SubCell"/>
</dbReference>
<name>B5Y909_COPPD</name>
<comment type="subcellular location">
    <subcellularLocation>
        <location evidence="1">Cell membrane</location>
        <topology evidence="1">Multi-pass membrane protein</topology>
    </subcellularLocation>
</comment>
<dbReference type="InterPro" id="IPR050622">
    <property type="entry name" value="CPA3_antiporter_subunitB"/>
</dbReference>
<keyword evidence="6 7" id="KW-0472">Membrane</keyword>
<organism evidence="9 10">
    <name type="scientific">Coprothermobacter proteolyticus (strain ATCC 35245 / DSM 5265 / OCM 4 / BT)</name>
    <dbReference type="NCBI Taxonomy" id="309798"/>
    <lineage>
        <taxon>Bacteria</taxon>
        <taxon>Pseudomonadati</taxon>
        <taxon>Coprothermobacterota</taxon>
        <taxon>Coprothermobacteria</taxon>
        <taxon>Coprothermobacterales</taxon>
        <taxon>Coprothermobacteraceae</taxon>
        <taxon>Coprothermobacter</taxon>
    </lineage>
</organism>
<evidence type="ECO:0000256" key="2">
    <source>
        <dbReference type="ARBA" id="ARBA00009425"/>
    </source>
</evidence>
<feature type="transmembrane region" description="Helical" evidence="7">
    <location>
        <begin position="71"/>
        <end position="92"/>
    </location>
</feature>
<dbReference type="InterPro" id="IPR007182">
    <property type="entry name" value="MnhB"/>
</dbReference>
<reference evidence="10" key="1">
    <citation type="submission" date="2008-08" db="EMBL/GenBank/DDBJ databases">
        <title>The complete genome sequence of Coprothermobacter proteolyticus strain ATCC 5245 / DSM 5265 / BT.</title>
        <authorList>
            <person name="Dodson R.J."/>
            <person name="Durkin A.S."/>
            <person name="Wu M."/>
            <person name="Eisen J."/>
            <person name="Sutton G."/>
        </authorList>
    </citation>
    <scope>NUCLEOTIDE SEQUENCE [LARGE SCALE GENOMIC DNA]</scope>
    <source>
        <strain evidence="10">ATCC 35245 / DSM 5265 / OCM 4 / BT</strain>
    </source>
</reference>
<feature type="transmembrane region" description="Helical" evidence="7">
    <location>
        <begin position="7"/>
        <end position="25"/>
    </location>
</feature>
<dbReference type="EMBL" id="CP001145">
    <property type="protein sequence ID" value="ACI17933.1"/>
    <property type="molecule type" value="Genomic_DNA"/>
</dbReference>